<dbReference type="InterPro" id="IPR000639">
    <property type="entry name" value="Epox_hydrolase-like"/>
</dbReference>
<evidence type="ECO:0000259" key="1">
    <source>
        <dbReference type="Pfam" id="PF00561"/>
    </source>
</evidence>
<gene>
    <name evidence="2" type="ORF">EDC30_104223</name>
</gene>
<dbReference type="PRINTS" id="PR00412">
    <property type="entry name" value="EPOXHYDRLASE"/>
</dbReference>
<comment type="caution">
    <text evidence="2">The sequence shown here is derived from an EMBL/GenBank/DDBJ whole genome shotgun (WGS) entry which is preliminary data.</text>
</comment>
<evidence type="ECO:0000313" key="3">
    <source>
        <dbReference type="Proteomes" id="UP000295382"/>
    </source>
</evidence>
<dbReference type="InterPro" id="IPR050471">
    <property type="entry name" value="AB_hydrolase"/>
</dbReference>
<dbReference type="PANTHER" id="PTHR43433">
    <property type="entry name" value="HYDROLASE, ALPHA/BETA FOLD FAMILY PROTEIN"/>
    <property type="match status" value="1"/>
</dbReference>
<organism evidence="2 3">
    <name type="scientific">Paucimonas lemoignei</name>
    <name type="common">Pseudomonas lemoignei</name>
    <dbReference type="NCBI Taxonomy" id="29443"/>
    <lineage>
        <taxon>Bacteria</taxon>
        <taxon>Pseudomonadati</taxon>
        <taxon>Pseudomonadota</taxon>
        <taxon>Betaproteobacteria</taxon>
        <taxon>Burkholderiales</taxon>
        <taxon>Burkholderiaceae</taxon>
        <taxon>Paucimonas</taxon>
    </lineage>
</organism>
<dbReference type="Pfam" id="PF00561">
    <property type="entry name" value="Abhydrolase_1"/>
    <property type="match status" value="1"/>
</dbReference>
<dbReference type="PANTHER" id="PTHR43433:SF5">
    <property type="entry name" value="AB HYDROLASE-1 DOMAIN-CONTAINING PROTEIN"/>
    <property type="match status" value="1"/>
</dbReference>
<protein>
    <submittedName>
        <fullName evidence="2">Pimeloyl-ACP methyl ester carboxylesterase</fullName>
    </submittedName>
</protein>
<dbReference type="RefSeq" id="WP_132258361.1">
    <property type="nucleotide sequence ID" value="NZ_SLZQ01000004.1"/>
</dbReference>
<feature type="domain" description="AB hydrolase-1" evidence="1">
    <location>
        <begin position="21"/>
        <end position="254"/>
    </location>
</feature>
<dbReference type="InterPro" id="IPR000073">
    <property type="entry name" value="AB_hydrolase_1"/>
</dbReference>
<dbReference type="Gene3D" id="3.40.50.1820">
    <property type="entry name" value="alpha/beta hydrolase"/>
    <property type="match status" value="1"/>
</dbReference>
<dbReference type="PRINTS" id="PR00111">
    <property type="entry name" value="ABHYDROLASE"/>
</dbReference>
<evidence type="ECO:0000313" key="2">
    <source>
        <dbReference type="EMBL" id="TCS37420.1"/>
    </source>
</evidence>
<reference evidence="2 3" key="1">
    <citation type="submission" date="2019-03" db="EMBL/GenBank/DDBJ databases">
        <title>Genomic Encyclopedia of Type Strains, Phase IV (KMG-IV): sequencing the most valuable type-strain genomes for metagenomic binning, comparative biology and taxonomic classification.</title>
        <authorList>
            <person name="Goeker M."/>
        </authorList>
    </citation>
    <scope>NUCLEOTIDE SEQUENCE [LARGE SCALE GENOMIC DNA]</scope>
    <source>
        <strain evidence="2 3">DSM 7445</strain>
    </source>
</reference>
<proteinExistence type="predicted"/>
<dbReference type="SUPFAM" id="SSF53474">
    <property type="entry name" value="alpha/beta-Hydrolases"/>
    <property type="match status" value="1"/>
</dbReference>
<dbReference type="Proteomes" id="UP000295382">
    <property type="component" value="Unassembled WGS sequence"/>
</dbReference>
<sequence>MPTLRVNGIDLYYEEQGSGAPLVMVPGLGGTVESWRAQIAHFKHRYRVIALDNRGSGRSSMPPGPYTMDDMAADLAGLLDALDITEPVRLVGVSMGGVLVQCFIHHYPERVAQLALVSTGVSGGDPRITFPSLAVLQKLAFPGATPRQRLQTLFSLYFHPRYLEAHPEVFDEAIQLYARIGAQPDHATRAQLQAVQDTRPYYKWLAKINVPVLVMHGEDDVVWPVKNAHTLVKGIGDNAELALFKEAGHVLFQEKQAEFNACLERFLEQGVAQA</sequence>
<dbReference type="GO" id="GO:0003824">
    <property type="term" value="F:catalytic activity"/>
    <property type="evidence" value="ECO:0007669"/>
    <property type="project" value="InterPro"/>
</dbReference>
<dbReference type="EMBL" id="SLZQ01000004">
    <property type="protein sequence ID" value="TCS37420.1"/>
    <property type="molecule type" value="Genomic_DNA"/>
</dbReference>
<keyword evidence="3" id="KW-1185">Reference proteome</keyword>
<accession>A0A4V2UIT5</accession>
<dbReference type="OrthoDB" id="9779853at2"/>
<dbReference type="InterPro" id="IPR029058">
    <property type="entry name" value="AB_hydrolase_fold"/>
</dbReference>
<dbReference type="AlphaFoldDB" id="A0A4V2UIT5"/>
<name>A0A4V2UIT5_PAULE</name>